<keyword evidence="9" id="KW-0067">ATP-binding</keyword>
<dbReference type="SUPFAM" id="SSF52374">
    <property type="entry name" value="Nucleotidylyl transferase"/>
    <property type="match status" value="1"/>
</dbReference>
<dbReference type="InterPro" id="IPR014729">
    <property type="entry name" value="Rossmann-like_a/b/a_fold"/>
</dbReference>
<evidence type="ECO:0000256" key="10">
    <source>
        <dbReference type="ARBA" id="ARBA00049494"/>
    </source>
</evidence>
<evidence type="ECO:0000256" key="4">
    <source>
        <dbReference type="ARBA" id="ARBA00022643"/>
    </source>
</evidence>
<dbReference type="RefSeq" id="WP_095335105.1">
    <property type="nucleotide sequence ID" value="NZ_NQNY01000016.1"/>
</dbReference>
<evidence type="ECO:0000256" key="8">
    <source>
        <dbReference type="ARBA" id="ARBA00022827"/>
    </source>
</evidence>
<evidence type="ECO:0000256" key="5">
    <source>
        <dbReference type="ARBA" id="ARBA00022679"/>
    </source>
</evidence>
<gene>
    <name evidence="12" type="ORF">CJJ23_04240</name>
</gene>
<evidence type="ECO:0000313" key="13">
    <source>
        <dbReference type="Proteomes" id="UP000216943"/>
    </source>
</evidence>
<name>A0A269TJC4_9BACT</name>
<sequence>MKTYIYPNKSDARKQVFLLGGYETFHKGHESLFDVAKTYRDRGYEIVLTAVVDARKLPKSSKILEHRNFMQLANRLQVFADYGFDSTVLWKFEDVEGLTFEEFFKPLEKDLDKFAFIVGSDWSGGHKGICKADRLKEIYEDVIVVDLFEENRSKISTSLLKSQLSYGHIDFINQNLALNYNITVDLNKNLEFEYPSEIEPIHSGIYLVYIDRNDQKIPAVLHKGKLKNQIHVLIDDLTIEPGKVTLEFIETVRIITAAHRDTVSQDDFKNSKILFLRHQDEENQS</sequence>
<dbReference type="Pfam" id="PF06574">
    <property type="entry name" value="FAD_syn"/>
    <property type="match status" value="1"/>
</dbReference>
<keyword evidence="7" id="KW-0547">Nucleotide-binding</keyword>
<evidence type="ECO:0000256" key="2">
    <source>
        <dbReference type="ARBA" id="ARBA00012393"/>
    </source>
</evidence>
<evidence type="ECO:0000256" key="7">
    <source>
        <dbReference type="ARBA" id="ARBA00022741"/>
    </source>
</evidence>
<comment type="caution">
    <text evidence="12">The sequence shown here is derived from an EMBL/GenBank/DDBJ whole genome shotgun (WGS) entry which is preliminary data.</text>
</comment>
<keyword evidence="3" id="KW-0285">Flavoprotein</keyword>
<comment type="pathway">
    <text evidence="1">Cofactor biosynthesis; FAD biosynthesis; FAD from FMN: step 1/1.</text>
</comment>
<dbReference type="GO" id="GO:0003919">
    <property type="term" value="F:FMN adenylyltransferase activity"/>
    <property type="evidence" value="ECO:0007669"/>
    <property type="project" value="UniProtKB-EC"/>
</dbReference>
<dbReference type="NCBIfam" id="NF045965">
    <property type="entry name" value="RibF_rel"/>
    <property type="match status" value="1"/>
</dbReference>
<dbReference type="UniPathway" id="UPA00277">
    <property type="reaction ID" value="UER00407"/>
</dbReference>
<accession>A0A269TJC4</accession>
<comment type="catalytic activity">
    <reaction evidence="10">
        <text>FMN + ATP + H(+) = FAD + diphosphate</text>
        <dbReference type="Rhea" id="RHEA:17237"/>
        <dbReference type="ChEBI" id="CHEBI:15378"/>
        <dbReference type="ChEBI" id="CHEBI:30616"/>
        <dbReference type="ChEBI" id="CHEBI:33019"/>
        <dbReference type="ChEBI" id="CHEBI:57692"/>
        <dbReference type="ChEBI" id="CHEBI:58210"/>
        <dbReference type="EC" id="2.7.7.2"/>
    </reaction>
</comment>
<dbReference type="AlphaFoldDB" id="A0A269TJC4"/>
<proteinExistence type="predicted"/>
<keyword evidence="4" id="KW-0288">FMN</keyword>
<organism evidence="12 13">
    <name type="scientific">Mycoplasmopsis agassizii</name>
    <dbReference type="NCBI Taxonomy" id="33922"/>
    <lineage>
        <taxon>Bacteria</taxon>
        <taxon>Bacillati</taxon>
        <taxon>Mycoplasmatota</taxon>
        <taxon>Mycoplasmoidales</taxon>
        <taxon>Metamycoplasmataceae</taxon>
        <taxon>Mycoplasmopsis</taxon>
    </lineage>
</organism>
<evidence type="ECO:0000256" key="9">
    <source>
        <dbReference type="ARBA" id="ARBA00022840"/>
    </source>
</evidence>
<evidence type="ECO:0000259" key="11">
    <source>
        <dbReference type="Pfam" id="PF06574"/>
    </source>
</evidence>
<dbReference type="EMBL" id="NQNY01000016">
    <property type="protein sequence ID" value="PAK20988.1"/>
    <property type="molecule type" value="Genomic_DNA"/>
</dbReference>
<dbReference type="Proteomes" id="UP000216943">
    <property type="component" value="Unassembled WGS sequence"/>
</dbReference>
<dbReference type="InterPro" id="IPR015864">
    <property type="entry name" value="FAD_synthase"/>
</dbReference>
<feature type="domain" description="FAD synthetase" evidence="11">
    <location>
        <begin position="10"/>
        <end position="158"/>
    </location>
</feature>
<reference evidence="13" key="1">
    <citation type="submission" date="2017-08" db="EMBL/GenBank/DDBJ databases">
        <authorList>
            <person name="Alvarez-Ponce D."/>
            <person name="Weitzman C.L."/>
            <person name="Tillett R.L."/>
            <person name="Sandmeier F.C."/>
            <person name="Tracy C.R."/>
        </authorList>
    </citation>
    <scope>NUCLEOTIDE SEQUENCE [LARGE SCALE GENOMIC DNA]</scope>
    <source>
        <strain evidence="13">723</strain>
    </source>
</reference>
<protein>
    <recommendedName>
        <fullName evidence="2">FAD synthase</fullName>
        <ecNumber evidence="2">2.7.7.2</ecNumber>
    </recommendedName>
</protein>
<keyword evidence="6" id="KW-0548">Nucleotidyltransferase</keyword>
<evidence type="ECO:0000313" key="12">
    <source>
        <dbReference type="EMBL" id="PAK20988.1"/>
    </source>
</evidence>
<evidence type="ECO:0000256" key="6">
    <source>
        <dbReference type="ARBA" id="ARBA00022695"/>
    </source>
</evidence>
<dbReference type="GO" id="GO:0006747">
    <property type="term" value="P:FAD biosynthetic process"/>
    <property type="evidence" value="ECO:0007669"/>
    <property type="project" value="UniProtKB-UniPathway"/>
</dbReference>
<evidence type="ECO:0000256" key="1">
    <source>
        <dbReference type="ARBA" id="ARBA00004726"/>
    </source>
</evidence>
<keyword evidence="8" id="KW-0274">FAD</keyword>
<dbReference type="OrthoDB" id="9803667at2"/>
<evidence type="ECO:0000256" key="3">
    <source>
        <dbReference type="ARBA" id="ARBA00022630"/>
    </source>
</evidence>
<dbReference type="EC" id="2.7.7.2" evidence="2"/>
<dbReference type="GO" id="GO:0009231">
    <property type="term" value="P:riboflavin biosynthetic process"/>
    <property type="evidence" value="ECO:0007669"/>
    <property type="project" value="InterPro"/>
</dbReference>
<keyword evidence="5" id="KW-0808">Transferase</keyword>
<dbReference type="Gene3D" id="3.40.50.620">
    <property type="entry name" value="HUPs"/>
    <property type="match status" value="1"/>
</dbReference>
<dbReference type="GO" id="GO:0005524">
    <property type="term" value="F:ATP binding"/>
    <property type="evidence" value="ECO:0007669"/>
    <property type="project" value="UniProtKB-KW"/>
</dbReference>